<dbReference type="EMBL" id="GEDC01026951">
    <property type="protein sequence ID" value="JAS10347.1"/>
    <property type="molecule type" value="Transcribed_RNA"/>
</dbReference>
<evidence type="ECO:0000256" key="1">
    <source>
        <dbReference type="SAM" id="SignalP"/>
    </source>
</evidence>
<keyword evidence="1" id="KW-0732">Signal</keyword>
<accession>A0A1B6CA30</accession>
<dbReference type="AlphaFoldDB" id="A0A1B6CA30"/>
<gene>
    <name evidence="2" type="ORF">g.45115</name>
</gene>
<protein>
    <submittedName>
        <fullName evidence="2">Uncharacterized protein</fullName>
    </submittedName>
</protein>
<feature type="signal peptide" evidence="1">
    <location>
        <begin position="1"/>
        <end position="21"/>
    </location>
</feature>
<name>A0A1B6CA30_9HEMI</name>
<feature type="chain" id="PRO_5008580231" evidence="1">
    <location>
        <begin position="22"/>
        <end position="99"/>
    </location>
</feature>
<organism evidence="2">
    <name type="scientific">Clastoptera arizonana</name>
    <name type="common">Arizona spittle bug</name>
    <dbReference type="NCBI Taxonomy" id="38151"/>
    <lineage>
        <taxon>Eukaryota</taxon>
        <taxon>Metazoa</taxon>
        <taxon>Ecdysozoa</taxon>
        <taxon>Arthropoda</taxon>
        <taxon>Hexapoda</taxon>
        <taxon>Insecta</taxon>
        <taxon>Pterygota</taxon>
        <taxon>Neoptera</taxon>
        <taxon>Paraneoptera</taxon>
        <taxon>Hemiptera</taxon>
        <taxon>Auchenorrhyncha</taxon>
        <taxon>Cercopoidea</taxon>
        <taxon>Clastopteridae</taxon>
        <taxon>Clastoptera</taxon>
    </lineage>
</organism>
<proteinExistence type="predicted"/>
<reference evidence="2" key="1">
    <citation type="submission" date="2015-12" db="EMBL/GenBank/DDBJ databases">
        <title>De novo transcriptome assembly of four potential Pierce s Disease insect vectors from Arizona vineyards.</title>
        <authorList>
            <person name="Tassone E.E."/>
        </authorList>
    </citation>
    <scope>NUCLEOTIDE SEQUENCE</scope>
</reference>
<evidence type="ECO:0000313" key="2">
    <source>
        <dbReference type="EMBL" id="JAS10347.1"/>
    </source>
</evidence>
<sequence>MIIISMCLNLFLNIVPSISNCLKWPVNNRCVCVSMHLIPSPNVSPPIPAIQYQWLADILLLIKYHRVCKAKFPLVHHYWILDGQQVFFTNIGMCARALT</sequence>